<dbReference type="PROSITE" id="PS51159">
    <property type="entry name" value="CBM21"/>
    <property type="match status" value="1"/>
</dbReference>
<reference evidence="3 4" key="1">
    <citation type="submission" date="2015-12" db="EMBL/GenBank/DDBJ databases">
        <title>Draft genome sequence of Moniliophthora roreri, the causal agent of frosty pod rot of cacao.</title>
        <authorList>
            <person name="Aime M.C."/>
            <person name="Diaz-Valderrama J.R."/>
            <person name="Kijpornyongpan T."/>
            <person name="Phillips-Mora W."/>
        </authorList>
    </citation>
    <scope>NUCLEOTIDE SEQUENCE [LARGE SCALE GENOMIC DNA]</scope>
    <source>
        <strain evidence="3 4">MCA 2952</strain>
    </source>
</reference>
<evidence type="ECO:0000259" key="2">
    <source>
        <dbReference type="PROSITE" id="PS51159"/>
    </source>
</evidence>
<evidence type="ECO:0000256" key="1">
    <source>
        <dbReference type="SAM" id="MobiDB-lite"/>
    </source>
</evidence>
<dbReference type="InterPro" id="IPR005036">
    <property type="entry name" value="CBM21_dom"/>
</dbReference>
<evidence type="ECO:0000313" key="4">
    <source>
        <dbReference type="Proteomes" id="UP000054988"/>
    </source>
</evidence>
<protein>
    <recommendedName>
        <fullName evidence="2">CBM21 domain-containing protein</fullName>
    </recommendedName>
</protein>
<dbReference type="PANTHER" id="PTHR12307">
    <property type="entry name" value="PROTEIN PHOSPHATASE 1 REGULATORY SUBUNIT"/>
    <property type="match status" value="1"/>
</dbReference>
<dbReference type="Gene3D" id="2.60.40.2440">
    <property type="entry name" value="Carbohydrate binding type-21 domain"/>
    <property type="match status" value="1"/>
</dbReference>
<dbReference type="Proteomes" id="UP000054988">
    <property type="component" value="Unassembled WGS sequence"/>
</dbReference>
<feature type="region of interest" description="Disordered" evidence="1">
    <location>
        <begin position="146"/>
        <end position="165"/>
    </location>
</feature>
<sequence length="350" mass="38200">MPYARPTPTPTLALMSHLSGRQLEGYQHSLPRAPTPISLSTSSGIGLYGSPVHGERYFAPFRRSLVTRTTRSPTLLANGEPLKSSFKASKCASKSVDVPATPKTVHFPSFNADLEHIKVFDHSSEPISFLRRSLDVSRGPTGVILASPLDADGEGTETETENAGDFGQPAWVGRASIGFCWANSTNAVPKLFKNPKPAYVLDMAGYPIPSPATVKDACANIVMEKIEMRGEGEPLALKGSILVRNIAFEKRVYICFTLDNWTTVSEVSARYASSLTLSSQLAVIGQTLPSSNGWDRFTFNVNISNLVHLEEKVMWFVGRYVVPGRGEWWDNNGGADFRVGWHKAPTQGRG</sequence>
<dbReference type="GO" id="GO:0000164">
    <property type="term" value="C:protein phosphatase type 1 complex"/>
    <property type="evidence" value="ECO:0007669"/>
    <property type="project" value="TreeGrafter"/>
</dbReference>
<feature type="domain" description="CBM21" evidence="2">
    <location>
        <begin position="213"/>
        <end position="340"/>
    </location>
</feature>
<name>A0A0W0FNH1_MONRR</name>
<dbReference type="eggNOG" id="KOG3986">
    <property type="taxonomic scope" value="Eukaryota"/>
</dbReference>
<dbReference type="InterPro" id="IPR050782">
    <property type="entry name" value="PP1_regulatory_subunit_3"/>
</dbReference>
<dbReference type="AlphaFoldDB" id="A0A0W0FNH1"/>
<dbReference type="InterPro" id="IPR038175">
    <property type="entry name" value="CBM21_dom_sf"/>
</dbReference>
<dbReference type="Pfam" id="PF03370">
    <property type="entry name" value="CBM_21"/>
    <property type="match status" value="1"/>
</dbReference>
<evidence type="ECO:0000313" key="3">
    <source>
        <dbReference type="EMBL" id="KTB37870.1"/>
    </source>
</evidence>
<comment type="caution">
    <text evidence="3">The sequence shown here is derived from an EMBL/GenBank/DDBJ whole genome shotgun (WGS) entry which is preliminary data.</text>
</comment>
<dbReference type="GO" id="GO:0008157">
    <property type="term" value="F:protein phosphatase 1 binding"/>
    <property type="evidence" value="ECO:0007669"/>
    <property type="project" value="TreeGrafter"/>
</dbReference>
<dbReference type="GO" id="GO:0005979">
    <property type="term" value="P:regulation of glycogen biosynthetic process"/>
    <property type="evidence" value="ECO:0007669"/>
    <property type="project" value="TreeGrafter"/>
</dbReference>
<organism evidence="3 4">
    <name type="scientific">Moniliophthora roreri</name>
    <name type="common">Frosty pod rot fungus</name>
    <name type="synonym">Monilia roreri</name>
    <dbReference type="NCBI Taxonomy" id="221103"/>
    <lineage>
        <taxon>Eukaryota</taxon>
        <taxon>Fungi</taxon>
        <taxon>Dikarya</taxon>
        <taxon>Basidiomycota</taxon>
        <taxon>Agaricomycotina</taxon>
        <taxon>Agaricomycetes</taxon>
        <taxon>Agaricomycetidae</taxon>
        <taxon>Agaricales</taxon>
        <taxon>Marasmiineae</taxon>
        <taxon>Marasmiaceae</taxon>
        <taxon>Moniliophthora</taxon>
    </lineage>
</organism>
<feature type="compositionally biased region" description="Acidic residues" evidence="1">
    <location>
        <begin position="151"/>
        <end position="162"/>
    </location>
</feature>
<dbReference type="PANTHER" id="PTHR12307:SF36">
    <property type="entry name" value="GLYCOGEN-BINDING SUBUNIT 76A"/>
    <property type="match status" value="1"/>
</dbReference>
<dbReference type="GO" id="GO:2001069">
    <property type="term" value="F:glycogen binding"/>
    <property type="evidence" value="ECO:0007669"/>
    <property type="project" value="TreeGrafter"/>
</dbReference>
<proteinExistence type="predicted"/>
<gene>
    <name evidence="3" type="ORF">WG66_9547</name>
</gene>
<accession>A0A0W0FNH1</accession>
<dbReference type="EMBL" id="LATX01001806">
    <property type="protein sequence ID" value="KTB37870.1"/>
    <property type="molecule type" value="Genomic_DNA"/>
</dbReference>